<dbReference type="Proteomes" id="UP000824120">
    <property type="component" value="Chromosome 10"/>
</dbReference>
<gene>
    <name evidence="1" type="ORF">H5410_050559</name>
</gene>
<protein>
    <submittedName>
        <fullName evidence="1">Uncharacterized protein</fullName>
    </submittedName>
</protein>
<name>A0A9J5WXY4_SOLCO</name>
<organism evidence="1 2">
    <name type="scientific">Solanum commersonii</name>
    <name type="common">Commerson's wild potato</name>
    <name type="synonym">Commerson's nightshade</name>
    <dbReference type="NCBI Taxonomy" id="4109"/>
    <lineage>
        <taxon>Eukaryota</taxon>
        <taxon>Viridiplantae</taxon>
        <taxon>Streptophyta</taxon>
        <taxon>Embryophyta</taxon>
        <taxon>Tracheophyta</taxon>
        <taxon>Spermatophyta</taxon>
        <taxon>Magnoliopsida</taxon>
        <taxon>eudicotyledons</taxon>
        <taxon>Gunneridae</taxon>
        <taxon>Pentapetalae</taxon>
        <taxon>asterids</taxon>
        <taxon>lamiids</taxon>
        <taxon>Solanales</taxon>
        <taxon>Solanaceae</taxon>
        <taxon>Solanoideae</taxon>
        <taxon>Solaneae</taxon>
        <taxon>Solanum</taxon>
    </lineage>
</organism>
<reference evidence="1 2" key="1">
    <citation type="submission" date="2020-09" db="EMBL/GenBank/DDBJ databases">
        <title>De no assembly of potato wild relative species, Solanum commersonii.</title>
        <authorList>
            <person name="Cho K."/>
        </authorList>
    </citation>
    <scope>NUCLEOTIDE SEQUENCE [LARGE SCALE GENOMIC DNA]</scope>
    <source>
        <strain evidence="1">LZ3.2</strain>
        <tissue evidence="1">Leaf</tissue>
    </source>
</reference>
<accession>A0A9J5WXY4</accession>
<dbReference type="AlphaFoldDB" id="A0A9J5WXY4"/>
<sequence length="104" mass="12176">MLRGLFIFVAEPISMRNWCGRKCGVRVRFVSWPLKVDDFFSNKVVTSSGCSMEKNREETKLTRRERGGRAFFLYKNRGDEGSMGKNKGFRVFFLKKNRGENFFS</sequence>
<dbReference type="EMBL" id="JACXVP010000010">
    <property type="protein sequence ID" value="KAG5579932.1"/>
    <property type="molecule type" value="Genomic_DNA"/>
</dbReference>
<evidence type="ECO:0000313" key="2">
    <source>
        <dbReference type="Proteomes" id="UP000824120"/>
    </source>
</evidence>
<comment type="caution">
    <text evidence="1">The sequence shown here is derived from an EMBL/GenBank/DDBJ whole genome shotgun (WGS) entry which is preliminary data.</text>
</comment>
<keyword evidence="2" id="KW-1185">Reference proteome</keyword>
<evidence type="ECO:0000313" key="1">
    <source>
        <dbReference type="EMBL" id="KAG5579932.1"/>
    </source>
</evidence>
<proteinExistence type="predicted"/>